<name>A0AAV4XHS7_CAEEX</name>
<keyword evidence="2" id="KW-1185">Reference proteome</keyword>
<sequence>MHKWNTNQSLFKNTGFRRLMYGVLRFQFKNLCSELKCNETGTVYPLVGAKDEGENYPDVERIPFGALHHVGPVKHVHRETLLDKTKSTHLPLLLYRKINPC</sequence>
<reference evidence="1 2" key="1">
    <citation type="submission" date="2021-06" db="EMBL/GenBank/DDBJ databases">
        <title>Caerostris extrusa draft genome.</title>
        <authorList>
            <person name="Kono N."/>
            <person name="Arakawa K."/>
        </authorList>
    </citation>
    <scope>NUCLEOTIDE SEQUENCE [LARGE SCALE GENOMIC DNA]</scope>
</reference>
<organism evidence="1 2">
    <name type="scientific">Caerostris extrusa</name>
    <name type="common">Bark spider</name>
    <name type="synonym">Caerostris bankana</name>
    <dbReference type="NCBI Taxonomy" id="172846"/>
    <lineage>
        <taxon>Eukaryota</taxon>
        <taxon>Metazoa</taxon>
        <taxon>Ecdysozoa</taxon>
        <taxon>Arthropoda</taxon>
        <taxon>Chelicerata</taxon>
        <taxon>Arachnida</taxon>
        <taxon>Araneae</taxon>
        <taxon>Araneomorphae</taxon>
        <taxon>Entelegynae</taxon>
        <taxon>Araneoidea</taxon>
        <taxon>Araneidae</taxon>
        <taxon>Caerostris</taxon>
    </lineage>
</organism>
<gene>
    <name evidence="1" type="ORF">CEXT_772131</name>
</gene>
<dbReference type="Proteomes" id="UP001054945">
    <property type="component" value="Unassembled WGS sequence"/>
</dbReference>
<evidence type="ECO:0000313" key="2">
    <source>
        <dbReference type="Proteomes" id="UP001054945"/>
    </source>
</evidence>
<dbReference type="EMBL" id="BPLR01017703">
    <property type="protein sequence ID" value="GIY93770.1"/>
    <property type="molecule type" value="Genomic_DNA"/>
</dbReference>
<accession>A0AAV4XHS7</accession>
<dbReference type="AlphaFoldDB" id="A0AAV4XHS7"/>
<proteinExistence type="predicted"/>
<evidence type="ECO:0000313" key="1">
    <source>
        <dbReference type="EMBL" id="GIY93770.1"/>
    </source>
</evidence>
<protein>
    <submittedName>
        <fullName evidence="1">Uncharacterized protein</fullName>
    </submittedName>
</protein>
<comment type="caution">
    <text evidence="1">The sequence shown here is derived from an EMBL/GenBank/DDBJ whole genome shotgun (WGS) entry which is preliminary data.</text>
</comment>